<evidence type="ECO:0008006" key="7">
    <source>
        <dbReference type="Google" id="ProtNLM"/>
    </source>
</evidence>
<dbReference type="Pfam" id="PF13738">
    <property type="entry name" value="Pyr_redox_3"/>
    <property type="match status" value="1"/>
</dbReference>
<dbReference type="Proteomes" id="UP001521222">
    <property type="component" value="Unassembled WGS sequence"/>
</dbReference>
<evidence type="ECO:0000313" key="5">
    <source>
        <dbReference type="EMBL" id="KAL1602110.1"/>
    </source>
</evidence>
<name>A0ABR3RCF6_9PLEO</name>
<keyword evidence="2" id="KW-0274">FAD</keyword>
<sequence length="531" mass="60145">MMSHPKYDAIVVGAGFGGIYQLYSLRKLGLKALLLEAAPDVGGTWYWNRYPGASSDVHSFTYRYSWDKDLLETWPWKNHYLTQPEVRAYLSYVVDKHDLRQHIRFNVKFLGGKFDEVSNVWEVQTSDGLPITTRYLLTALGPLSEKNYPRIANFNLFKGEVYHTGGWPEDYDFHDKRVGIVGNGSTGSQLLVALAKEAKHVTSFQRNPQWNVPNGNRPVTEEERVTINKNYSQIWDSVRNSSVAFGFPESTVPTFSVDAEERQRRFQAAWNKGNGFYFMFGVFSDTTTDRAANEEACAFIRSKITETVQDPETARKLIPTEPYARRPICNNGYYETFNRDNVSLVSLKETPFTELTPNGARTSDGAEHPLDVLIFATGFDAVTGGYDSLSILGKNGHSLKDHWSERPSSYLAVSHASFPNLFTLSGPHHPFTNAPPQIEAQVDFITDLIKHTRPGGVIEATQEAEQWWTDLSNEIVKGSIFHEPKGWVFKDNVDKHSTIFWFGGLKAYREHLDDVRRNGFKGYELGGLGRP</sequence>
<dbReference type="EMBL" id="JAKIXB020000014">
    <property type="protein sequence ID" value="KAL1602110.1"/>
    <property type="molecule type" value="Genomic_DNA"/>
</dbReference>
<organism evidence="5 6">
    <name type="scientific">Nothophoma quercina</name>
    <dbReference type="NCBI Taxonomy" id="749835"/>
    <lineage>
        <taxon>Eukaryota</taxon>
        <taxon>Fungi</taxon>
        <taxon>Dikarya</taxon>
        <taxon>Ascomycota</taxon>
        <taxon>Pezizomycotina</taxon>
        <taxon>Dothideomycetes</taxon>
        <taxon>Pleosporomycetidae</taxon>
        <taxon>Pleosporales</taxon>
        <taxon>Pleosporineae</taxon>
        <taxon>Didymellaceae</taxon>
        <taxon>Nothophoma</taxon>
    </lineage>
</organism>
<keyword evidence="6" id="KW-1185">Reference proteome</keyword>
<keyword evidence="4" id="KW-0560">Oxidoreductase</keyword>
<evidence type="ECO:0000256" key="3">
    <source>
        <dbReference type="ARBA" id="ARBA00022857"/>
    </source>
</evidence>
<dbReference type="PANTHER" id="PTHR43098:SF5">
    <property type="entry name" value="DUAL-FUNCTIONAL MONOOXYGENASE_METHYLTRANSFERASE PSOF"/>
    <property type="match status" value="1"/>
</dbReference>
<evidence type="ECO:0000313" key="6">
    <source>
        <dbReference type="Proteomes" id="UP001521222"/>
    </source>
</evidence>
<keyword evidence="1" id="KW-0285">Flavoprotein</keyword>
<proteinExistence type="predicted"/>
<evidence type="ECO:0000256" key="4">
    <source>
        <dbReference type="ARBA" id="ARBA00023002"/>
    </source>
</evidence>
<keyword evidence="3" id="KW-0521">NADP</keyword>
<accession>A0ABR3RCF6</accession>
<dbReference type="InterPro" id="IPR050775">
    <property type="entry name" value="FAD-binding_Monooxygenases"/>
</dbReference>
<evidence type="ECO:0000256" key="1">
    <source>
        <dbReference type="ARBA" id="ARBA00022630"/>
    </source>
</evidence>
<dbReference type="InterPro" id="IPR036188">
    <property type="entry name" value="FAD/NAD-bd_sf"/>
</dbReference>
<dbReference type="PANTHER" id="PTHR43098">
    <property type="entry name" value="L-ORNITHINE N(5)-MONOOXYGENASE-RELATED"/>
    <property type="match status" value="1"/>
</dbReference>
<reference evidence="5 6" key="1">
    <citation type="submission" date="2024-02" db="EMBL/GenBank/DDBJ databases">
        <title>De novo assembly and annotation of 12 fungi associated with fruit tree decline syndrome in Ontario, Canada.</title>
        <authorList>
            <person name="Sulman M."/>
            <person name="Ellouze W."/>
            <person name="Ilyukhin E."/>
        </authorList>
    </citation>
    <scope>NUCLEOTIDE SEQUENCE [LARGE SCALE GENOMIC DNA]</scope>
    <source>
        <strain evidence="5 6">M97-236</strain>
    </source>
</reference>
<evidence type="ECO:0000256" key="2">
    <source>
        <dbReference type="ARBA" id="ARBA00022827"/>
    </source>
</evidence>
<protein>
    <recommendedName>
        <fullName evidence="7">Cyclohexanone monooxygenase</fullName>
    </recommendedName>
</protein>
<dbReference type="Gene3D" id="3.50.50.60">
    <property type="entry name" value="FAD/NAD(P)-binding domain"/>
    <property type="match status" value="3"/>
</dbReference>
<dbReference type="SUPFAM" id="SSF51905">
    <property type="entry name" value="FAD/NAD(P)-binding domain"/>
    <property type="match status" value="2"/>
</dbReference>
<comment type="caution">
    <text evidence="5">The sequence shown here is derived from an EMBL/GenBank/DDBJ whole genome shotgun (WGS) entry which is preliminary data.</text>
</comment>
<gene>
    <name evidence="5" type="ORF">SLS59_004795</name>
</gene>